<keyword evidence="7" id="KW-0862">Zinc</keyword>
<evidence type="ECO:0000256" key="5">
    <source>
        <dbReference type="ARBA" id="ARBA00022723"/>
    </source>
</evidence>
<comment type="subcellular location">
    <subcellularLocation>
        <location evidence="1">Secreted</location>
    </subcellularLocation>
</comment>
<keyword evidence="4" id="KW-0645">Protease</keyword>
<evidence type="ECO:0000313" key="10">
    <source>
        <dbReference type="Proteomes" id="UP000284605"/>
    </source>
</evidence>
<dbReference type="SUPFAM" id="SSF55486">
    <property type="entry name" value="Metalloproteases ('zincins'), catalytic domain"/>
    <property type="match status" value="1"/>
</dbReference>
<dbReference type="InterPro" id="IPR018511">
    <property type="entry name" value="Hemolysin-typ_Ca-bd_CS"/>
</dbReference>
<dbReference type="AlphaFoldDB" id="A0A418WEC2"/>
<dbReference type="CDD" id="cd04277">
    <property type="entry name" value="ZnMc_serralysin_like"/>
    <property type="match status" value="1"/>
</dbReference>
<dbReference type="Proteomes" id="UP000284605">
    <property type="component" value="Unassembled WGS sequence"/>
</dbReference>
<dbReference type="EMBL" id="QYUK01000011">
    <property type="protein sequence ID" value="RJF88334.1"/>
    <property type="molecule type" value="Genomic_DNA"/>
</dbReference>
<protein>
    <recommendedName>
        <fullName evidence="8">Peptidase metallopeptidase domain-containing protein</fullName>
    </recommendedName>
</protein>
<dbReference type="RefSeq" id="WP_119778970.1">
    <property type="nucleotide sequence ID" value="NZ_QYUK01000011.1"/>
</dbReference>
<evidence type="ECO:0000313" key="9">
    <source>
        <dbReference type="EMBL" id="RJF88334.1"/>
    </source>
</evidence>
<accession>A0A418WEC2</accession>
<dbReference type="PRINTS" id="PR00313">
    <property type="entry name" value="CABNDNGRPT"/>
</dbReference>
<organism evidence="9 10">
    <name type="scientific">Oleomonas cavernae</name>
    <dbReference type="NCBI Taxonomy" id="2320859"/>
    <lineage>
        <taxon>Bacteria</taxon>
        <taxon>Pseudomonadati</taxon>
        <taxon>Pseudomonadota</taxon>
        <taxon>Alphaproteobacteria</taxon>
        <taxon>Acetobacterales</taxon>
        <taxon>Acetobacteraceae</taxon>
        <taxon>Oleomonas</taxon>
    </lineage>
</organism>
<dbReference type="SUPFAM" id="SSF51120">
    <property type="entry name" value="beta-Roll"/>
    <property type="match status" value="2"/>
</dbReference>
<comment type="caution">
    <text evidence="9">The sequence shown here is derived from an EMBL/GenBank/DDBJ whole genome shotgun (WGS) entry which is preliminary data.</text>
</comment>
<evidence type="ECO:0000256" key="2">
    <source>
        <dbReference type="ARBA" id="ARBA00009490"/>
    </source>
</evidence>
<reference evidence="9 10" key="1">
    <citation type="submission" date="2018-09" db="EMBL/GenBank/DDBJ databases">
        <authorList>
            <person name="Zhu H."/>
        </authorList>
    </citation>
    <scope>NUCLEOTIDE SEQUENCE [LARGE SCALE GENOMIC DNA]</scope>
    <source>
        <strain evidence="9 10">K1W22B-8</strain>
    </source>
</reference>
<dbReference type="InterPro" id="IPR011049">
    <property type="entry name" value="Serralysin-like_metalloprot_C"/>
</dbReference>
<dbReference type="Gene3D" id="3.40.390.10">
    <property type="entry name" value="Collagenase (Catalytic Domain)"/>
    <property type="match status" value="1"/>
</dbReference>
<dbReference type="GO" id="GO:0008270">
    <property type="term" value="F:zinc ion binding"/>
    <property type="evidence" value="ECO:0007669"/>
    <property type="project" value="InterPro"/>
</dbReference>
<evidence type="ECO:0000256" key="1">
    <source>
        <dbReference type="ARBA" id="ARBA00004613"/>
    </source>
</evidence>
<dbReference type="PANTHER" id="PTHR38340">
    <property type="entry name" value="S-LAYER PROTEIN"/>
    <property type="match status" value="1"/>
</dbReference>
<dbReference type="InterPro" id="IPR006026">
    <property type="entry name" value="Peptidase_Metallo"/>
</dbReference>
<evidence type="ECO:0000259" key="8">
    <source>
        <dbReference type="SMART" id="SM00235"/>
    </source>
</evidence>
<dbReference type="InterPro" id="IPR050557">
    <property type="entry name" value="RTX_toxin/Mannuronan_C5-epim"/>
</dbReference>
<keyword evidence="6" id="KW-0378">Hydrolase</keyword>
<dbReference type="InterPro" id="IPR001818">
    <property type="entry name" value="Pept_M10_metallopeptidase"/>
</dbReference>
<gene>
    <name evidence="9" type="ORF">D3874_16020</name>
</gene>
<dbReference type="GO" id="GO:0005509">
    <property type="term" value="F:calcium ion binding"/>
    <property type="evidence" value="ECO:0007669"/>
    <property type="project" value="InterPro"/>
</dbReference>
<feature type="domain" description="Peptidase metallopeptidase" evidence="8">
    <location>
        <begin position="20"/>
        <end position="204"/>
    </location>
</feature>
<dbReference type="GO" id="GO:0004222">
    <property type="term" value="F:metalloendopeptidase activity"/>
    <property type="evidence" value="ECO:0007669"/>
    <property type="project" value="InterPro"/>
</dbReference>
<evidence type="ECO:0000256" key="4">
    <source>
        <dbReference type="ARBA" id="ARBA00022670"/>
    </source>
</evidence>
<comment type="similarity">
    <text evidence="2">Belongs to the peptidase M10B family.</text>
</comment>
<evidence type="ECO:0000256" key="3">
    <source>
        <dbReference type="ARBA" id="ARBA00022525"/>
    </source>
</evidence>
<evidence type="ECO:0000256" key="6">
    <source>
        <dbReference type="ARBA" id="ARBA00022801"/>
    </source>
</evidence>
<dbReference type="Pfam" id="PF00413">
    <property type="entry name" value="Peptidase_M10"/>
    <property type="match status" value="1"/>
</dbReference>
<dbReference type="InterPro" id="IPR001343">
    <property type="entry name" value="Hemolysn_Ca-bd"/>
</dbReference>
<evidence type="ECO:0000256" key="7">
    <source>
        <dbReference type="ARBA" id="ARBA00022833"/>
    </source>
</evidence>
<dbReference type="GO" id="GO:0006508">
    <property type="term" value="P:proteolysis"/>
    <property type="evidence" value="ECO:0007669"/>
    <property type="project" value="UniProtKB-KW"/>
</dbReference>
<dbReference type="PROSITE" id="PS00330">
    <property type="entry name" value="HEMOLYSIN_CALCIUM"/>
    <property type="match status" value="3"/>
</dbReference>
<dbReference type="OrthoDB" id="223957at2"/>
<sequence length="442" mass="46653">MSEVRDYSALLSGYTLNAKARTLATGAPVFVTYSFPTTVTDEVKLTDPGAAYTWAAFNSAEITFARAALKAWGDASGITFIETKVGKGDITFNWLDFDLVGASDAAAYAYYPDIAGGLDGSLSVHPVGSDVFLSRDLRNTDFQDRDYLMHVLLHEIGHAIGLKHPFEASDYNSKTLAASLDDTRHTVMSYNGEDSSLGPFDLQAVAAMYGSNANDASNIASWSWNDTAQTLTQVGRSADDYILGISAIDIIDGKEGIDTIHGLGGADRIDGGSGNDKIYGDDGNDVLNGGLGGDKLFGGAGDDIFSVPTGRDTLDGGAGIDTLDLSTLTKGIDFYYATLKFGSEVVKVNYVEKIIGGSGNDKIQAYYLLDSDYTFMGGAGDDVLCGGQGRDRLDGGTGFDIAFLGGALGATVDLAIRGPRNWGRIPVRSSPETTTHSSISRA</sequence>
<name>A0A418WEC2_9PROT</name>
<keyword evidence="3" id="KW-0964">Secreted</keyword>
<keyword evidence="5" id="KW-0479">Metal-binding</keyword>
<proteinExistence type="inferred from homology"/>
<dbReference type="InterPro" id="IPR024079">
    <property type="entry name" value="MetalloPept_cat_dom_sf"/>
</dbReference>
<dbReference type="InterPro" id="IPR034033">
    <property type="entry name" value="Serralysin-like"/>
</dbReference>
<keyword evidence="10" id="KW-1185">Reference proteome</keyword>
<dbReference type="Gene3D" id="2.150.10.10">
    <property type="entry name" value="Serralysin-like metalloprotease, C-terminal"/>
    <property type="match status" value="2"/>
</dbReference>
<dbReference type="PANTHER" id="PTHR38340:SF1">
    <property type="entry name" value="S-LAYER PROTEIN"/>
    <property type="match status" value="1"/>
</dbReference>
<dbReference type="GO" id="GO:0005576">
    <property type="term" value="C:extracellular region"/>
    <property type="evidence" value="ECO:0007669"/>
    <property type="project" value="UniProtKB-SubCell"/>
</dbReference>
<dbReference type="GO" id="GO:0031012">
    <property type="term" value="C:extracellular matrix"/>
    <property type="evidence" value="ECO:0007669"/>
    <property type="project" value="InterPro"/>
</dbReference>
<dbReference type="SMART" id="SM00235">
    <property type="entry name" value="ZnMc"/>
    <property type="match status" value="1"/>
</dbReference>
<dbReference type="Pfam" id="PF00353">
    <property type="entry name" value="HemolysinCabind"/>
    <property type="match status" value="5"/>
</dbReference>